<gene>
    <name evidence="5" type="primary">ispH</name>
    <name evidence="6" type="ORF">LACPI_0470</name>
</gene>
<feature type="binding site" evidence="5">
    <location>
        <position position="227"/>
    </location>
    <ligand>
        <name>isopentenyl diphosphate</name>
        <dbReference type="ChEBI" id="CHEBI:128769"/>
    </ligand>
</feature>
<keyword evidence="3 5" id="KW-0408">Iron</keyword>
<feature type="binding site" evidence="5">
    <location>
        <position position="273"/>
    </location>
    <ligand>
        <name>isopentenyl diphosphate</name>
        <dbReference type="ChEBI" id="CHEBI:128769"/>
    </ligand>
</feature>
<evidence type="ECO:0000256" key="2">
    <source>
        <dbReference type="ARBA" id="ARBA00022723"/>
    </source>
</evidence>
<dbReference type="RefSeq" id="WP_047914924.1">
    <property type="nucleotide sequence ID" value="NZ_LN774769.1"/>
</dbReference>
<protein>
    <recommendedName>
        <fullName evidence="5">4-hydroxy-3-methylbut-2-enyl diphosphate reductase</fullName>
        <shortName evidence="5">HMBPP reductase</shortName>
        <ecNumber evidence="5">1.17.7.4</ecNumber>
    </recommendedName>
</protein>
<dbReference type="UniPathway" id="UPA00059">
    <property type="reaction ID" value="UER00105"/>
</dbReference>
<feature type="binding site" evidence="5">
    <location>
        <position position="131"/>
    </location>
    <ligand>
        <name>(2E)-4-hydroxy-3-methylbut-2-enyl diphosphate</name>
        <dbReference type="ChEBI" id="CHEBI:128753"/>
    </ligand>
</feature>
<keyword evidence="1 5" id="KW-0004">4Fe-4S</keyword>
<evidence type="ECO:0000256" key="5">
    <source>
        <dbReference type="HAMAP-Rule" id="MF_00191"/>
    </source>
</evidence>
<keyword evidence="2 5" id="KW-0479">Metal-binding</keyword>
<feature type="binding site" evidence="5">
    <location>
        <position position="81"/>
    </location>
    <ligand>
        <name>dimethylallyl diphosphate</name>
        <dbReference type="ChEBI" id="CHEBI:57623"/>
    </ligand>
</feature>
<evidence type="ECO:0000313" key="7">
    <source>
        <dbReference type="Proteomes" id="UP000033166"/>
    </source>
</evidence>
<feature type="binding site" evidence="5">
    <location>
        <position position="43"/>
    </location>
    <ligand>
        <name>(2E)-4-hydroxy-3-methylbut-2-enyl diphosphate</name>
        <dbReference type="ChEBI" id="CHEBI:128753"/>
    </ligand>
</feature>
<reference evidence="7" key="1">
    <citation type="submission" date="2015-01" db="EMBL/GenBank/DDBJ databases">
        <authorList>
            <person name="Andreevskaya M."/>
        </authorList>
    </citation>
    <scope>NUCLEOTIDE SEQUENCE [LARGE SCALE GENOMIC DNA]</scope>
    <source>
        <strain evidence="7">MKFS47</strain>
    </source>
</reference>
<sequence length="334" mass="36818">MKIKHITPMGYCYGVVDAMVIAKNVSKSPDLPRPIYILGMIVHNHHVTESLEKIGVKTIDGENRLAILEQIDHGTVIFTAHGISDAVRKRADEKGLTVVDASCPDVLITHEIVKKRLADGYQVIYIGKKGHPEPEGVLGIDPEKIHLLSTLKDLENLELTGKLFMTNQTTMSIWDVGDIMQAVHVKFPQVVEHSDICQATNERQLAVAEQAVGCDLTIVVGDPRSNNTNRLAEVSEKQAGVPAHRIADVSEIKVDWFDGFDDTSTVAVTAGASTPTAIVREVMTYLKQFDGHIPSSQVTFEDIIPRGAVRDLTKKRENRLAELRKQAFEGSSRT</sequence>
<evidence type="ECO:0000256" key="3">
    <source>
        <dbReference type="ARBA" id="ARBA00023004"/>
    </source>
</evidence>
<feature type="binding site" evidence="5">
    <location>
        <position position="103"/>
    </location>
    <ligand>
        <name>[4Fe-4S] cluster</name>
        <dbReference type="ChEBI" id="CHEBI:49883"/>
    </ligand>
</feature>
<feature type="binding site" evidence="5">
    <location>
        <position position="131"/>
    </location>
    <ligand>
        <name>dimethylallyl diphosphate</name>
        <dbReference type="ChEBI" id="CHEBI:57623"/>
    </ligand>
</feature>
<feature type="active site" description="Proton donor" evidence="5">
    <location>
        <position position="133"/>
    </location>
</feature>
<keyword evidence="4 5" id="KW-0411">Iron-sulfur</keyword>
<dbReference type="HOGENOM" id="CLU_027486_0_0_9"/>
<keyword evidence="5" id="KW-0560">Oxidoreductase</keyword>
<dbReference type="UniPathway" id="UPA00056">
    <property type="reaction ID" value="UER00097"/>
</dbReference>
<dbReference type="PANTHER" id="PTHR30426">
    <property type="entry name" value="4-HYDROXY-3-METHYLBUT-2-ENYL DIPHOSPHATE REDUCTASE"/>
    <property type="match status" value="1"/>
</dbReference>
<evidence type="ECO:0000313" key="6">
    <source>
        <dbReference type="EMBL" id="CEN27670.1"/>
    </source>
</evidence>
<comment type="catalytic activity">
    <reaction evidence="5">
        <text>dimethylallyl diphosphate + 2 oxidized [2Fe-2S]-[ferredoxin] + H2O = (2E)-4-hydroxy-3-methylbut-2-enyl diphosphate + 2 reduced [2Fe-2S]-[ferredoxin] + 2 H(+)</text>
        <dbReference type="Rhea" id="RHEA:24825"/>
        <dbReference type="Rhea" id="RHEA-COMP:10000"/>
        <dbReference type="Rhea" id="RHEA-COMP:10001"/>
        <dbReference type="ChEBI" id="CHEBI:15377"/>
        <dbReference type="ChEBI" id="CHEBI:15378"/>
        <dbReference type="ChEBI" id="CHEBI:33737"/>
        <dbReference type="ChEBI" id="CHEBI:33738"/>
        <dbReference type="ChEBI" id="CHEBI:57623"/>
        <dbReference type="ChEBI" id="CHEBI:128753"/>
        <dbReference type="EC" id="1.17.7.4"/>
    </reaction>
</comment>
<dbReference type="GO" id="GO:0016114">
    <property type="term" value="P:terpenoid biosynthetic process"/>
    <property type="evidence" value="ECO:0007669"/>
    <property type="project" value="UniProtKB-UniRule"/>
</dbReference>
<feature type="binding site" evidence="5">
    <location>
        <position position="225"/>
    </location>
    <ligand>
        <name>dimethylallyl diphosphate</name>
        <dbReference type="ChEBI" id="CHEBI:57623"/>
    </ligand>
</feature>
<comment type="pathway">
    <text evidence="5">Isoprenoid biosynthesis; dimethylallyl diphosphate biosynthesis; dimethylallyl diphosphate from (2E)-4-hydroxy-3-methylbutenyl diphosphate: step 1/1.</text>
</comment>
<accession>A0A0D6DW16</accession>
<dbReference type="EMBL" id="LN774769">
    <property type="protein sequence ID" value="CEN27670.1"/>
    <property type="molecule type" value="Genomic_DNA"/>
</dbReference>
<dbReference type="NCBIfam" id="TIGR00216">
    <property type="entry name" value="ispH_lytB"/>
    <property type="match status" value="1"/>
</dbReference>
<proteinExistence type="inferred from homology"/>
<dbReference type="GO" id="GO:0050992">
    <property type="term" value="P:dimethylallyl diphosphate biosynthetic process"/>
    <property type="evidence" value="ECO:0007669"/>
    <property type="project" value="UniProtKB-UniRule"/>
</dbReference>
<dbReference type="GO" id="GO:0019288">
    <property type="term" value="P:isopentenyl diphosphate biosynthetic process, methylerythritol 4-phosphate pathway"/>
    <property type="evidence" value="ECO:0007669"/>
    <property type="project" value="UniProtKB-UniRule"/>
</dbReference>
<dbReference type="KEGG" id="lpk:LACPI_0470"/>
<dbReference type="GO" id="GO:0051539">
    <property type="term" value="F:4 iron, 4 sulfur cluster binding"/>
    <property type="evidence" value="ECO:0007669"/>
    <property type="project" value="UniProtKB-UniRule"/>
</dbReference>
<feature type="binding site" evidence="5">
    <location>
        <position position="169"/>
    </location>
    <ligand>
        <name>(2E)-4-hydroxy-3-methylbut-2-enyl diphosphate</name>
        <dbReference type="ChEBI" id="CHEBI:128753"/>
    </ligand>
</feature>
<feature type="binding site" evidence="5">
    <location>
        <position position="197"/>
    </location>
    <ligand>
        <name>[4Fe-4S] cluster</name>
        <dbReference type="ChEBI" id="CHEBI:49883"/>
    </ligand>
</feature>
<keyword evidence="5" id="KW-0414">Isoprene biosynthesis</keyword>
<comment type="caution">
    <text evidence="5">Lacks conserved residue(s) required for the propagation of feature annotation.</text>
</comment>
<feature type="binding site" evidence="5">
    <location>
        <position position="273"/>
    </location>
    <ligand>
        <name>dimethylallyl diphosphate</name>
        <dbReference type="ChEBI" id="CHEBI:57623"/>
    </ligand>
</feature>
<feature type="binding site" evidence="5">
    <location>
        <position position="227"/>
    </location>
    <ligand>
        <name>(2E)-4-hydroxy-3-methylbut-2-enyl diphosphate</name>
        <dbReference type="ChEBI" id="CHEBI:128753"/>
    </ligand>
</feature>
<feature type="binding site" evidence="5">
    <location>
        <position position="12"/>
    </location>
    <ligand>
        <name>[4Fe-4S] cluster</name>
        <dbReference type="ChEBI" id="CHEBI:49883"/>
    </ligand>
</feature>
<organism evidence="6 7">
    <name type="scientific">Pseudolactococcus piscium MKFS47</name>
    <dbReference type="NCBI Taxonomy" id="297352"/>
    <lineage>
        <taxon>Bacteria</taxon>
        <taxon>Bacillati</taxon>
        <taxon>Bacillota</taxon>
        <taxon>Bacilli</taxon>
        <taxon>Lactobacillales</taxon>
        <taxon>Streptococcaceae</taxon>
        <taxon>Pseudolactococcus</taxon>
    </lineage>
</organism>
<dbReference type="AlphaFoldDB" id="A0A0D6DW16"/>
<dbReference type="STRING" id="1364.LP2241_20122"/>
<feature type="binding site" evidence="5">
    <location>
        <position position="81"/>
    </location>
    <ligand>
        <name>(2E)-4-hydroxy-3-methylbut-2-enyl diphosphate</name>
        <dbReference type="ChEBI" id="CHEBI:128753"/>
    </ligand>
</feature>
<feature type="binding site" evidence="5">
    <location>
        <position position="43"/>
    </location>
    <ligand>
        <name>dimethylallyl diphosphate</name>
        <dbReference type="ChEBI" id="CHEBI:57623"/>
    </ligand>
</feature>
<evidence type="ECO:0000256" key="1">
    <source>
        <dbReference type="ARBA" id="ARBA00022485"/>
    </source>
</evidence>
<feature type="binding site" evidence="5">
    <location>
        <position position="227"/>
    </location>
    <ligand>
        <name>dimethylallyl diphosphate</name>
        <dbReference type="ChEBI" id="CHEBI:57623"/>
    </ligand>
</feature>
<comment type="pathway">
    <text evidence="5">Isoprenoid biosynthesis; isopentenyl diphosphate biosynthesis via DXP pathway; isopentenyl diphosphate from 1-deoxy-D-xylulose 5-phosphate: step 6/6.</text>
</comment>
<comment type="cofactor">
    <cofactor evidence="5">
        <name>[4Fe-4S] cluster</name>
        <dbReference type="ChEBI" id="CHEBI:49883"/>
    </cofactor>
    <text evidence="5">Binds 1 [4Fe-4S] cluster per subunit.</text>
</comment>
<dbReference type="HAMAP" id="MF_00191">
    <property type="entry name" value="IspH"/>
    <property type="match status" value="1"/>
</dbReference>
<dbReference type="Pfam" id="PF02401">
    <property type="entry name" value="LYTB"/>
    <property type="match status" value="1"/>
</dbReference>
<dbReference type="EC" id="1.17.7.4" evidence="5"/>
<dbReference type="NCBIfam" id="NF002187">
    <property type="entry name" value="PRK01045.1-1"/>
    <property type="match status" value="1"/>
</dbReference>
<dbReference type="Gene3D" id="3.40.50.11270">
    <property type="match status" value="1"/>
</dbReference>
<comment type="function">
    <text evidence="5">Catalyzes the conversion of 1-hydroxy-2-methyl-2-(E)-butenyl 4-diphosphate (HMBPP) into a mixture of isopentenyl diphosphate (IPP) and dimethylallyl diphosphate (DMAPP). Acts in the terminal step of the DOXP/MEP pathway for isoprenoid precursor biosynthesis.</text>
</comment>
<dbReference type="InterPro" id="IPR003451">
    <property type="entry name" value="LytB/IspH"/>
</dbReference>
<comment type="catalytic activity">
    <reaction evidence="5">
        <text>isopentenyl diphosphate + 2 oxidized [2Fe-2S]-[ferredoxin] + H2O = (2E)-4-hydroxy-3-methylbut-2-enyl diphosphate + 2 reduced [2Fe-2S]-[ferredoxin] + 2 H(+)</text>
        <dbReference type="Rhea" id="RHEA:24488"/>
        <dbReference type="Rhea" id="RHEA-COMP:10000"/>
        <dbReference type="Rhea" id="RHEA-COMP:10001"/>
        <dbReference type="ChEBI" id="CHEBI:15377"/>
        <dbReference type="ChEBI" id="CHEBI:15378"/>
        <dbReference type="ChEBI" id="CHEBI:33737"/>
        <dbReference type="ChEBI" id="CHEBI:33738"/>
        <dbReference type="ChEBI" id="CHEBI:128753"/>
        <dbReference type="ChEBI" id="CHEBI:128769"/>
        <dbReference type="EC" id="1.17.7.4"/>
    </reaction>
</comment>
<feature type="binding site" evidence="5">
    <location>
        <position position="225"/>
    </location>
    <ligand>
        <name>(2E)-4-hydroxy-3-methylbut-2-enyl diphosphate</name>
        <dbReference type="ChEBI" id="CHEBI:128753"/>
    </ligand>
</feature>
<feature type="binding site" evidence="5">
    <location>
        <position position="131"/>
    </location>
    <ligand>
        <name>isopentenyl diphosphate</name>
        <dbReference type="ChEBI" id="CHEBI:128769"/>
    </ligand>
</feature>
<comment type="similarity">
    <text evidence="5">Belongs to the IspH family.</text>
</comment>
<evidence type="ECO:0000256" key="4">
    <source>
        <dbReference type="ARBA" id="ARBA00023014"/>
    </source>
</evidence>
<dbReference type="GO" id="GO:0051745">
    <property type="term" value="F:4-hydroxy-3-methylbut-2-enyl diphosphate reductase activity"/>
    <property type="evidence" value="ECO:0007669"/>
    <property type="project" value="UniProtKB-UniRule"/>
</dbReference>
<feature type="binding site" evidence="5">
    <location>
        <position position="225"/>
    </location>
    <ligand>
        <name>isopentenyl diphosphate</name>
        <dbReference type="ChEBI" id="CHEBI:128769"/>
    </ligand>
</feature>
<feature type="binding site" evidence="5">
    <location>
        <position position="43"/>
    </location>
    <ligand>
        <name>isopentenyl diphosphate</name>
        <dbReference type="ChEBI" id="CHEBI:128769"/>
    </ligand>
</feature>
<dbReference type="Gene3D" id="3.40.1010.20">
    <property type="entry name" value="4-hydroxy-3-methylbut-2-enyl diphosphate reductase, catalytic domain"/>
    <property type="match status" value="2"/>
</dbReference>
<dbReference type="Proteomes" id="UP000033166">
    <property type="component" value="Chromosome I"/>
</dbReference>
<dbReference type="PANTHER" id="PTHR30426:SF0">
    <property type="entry name" value="4-HYDROXY-3-METHYLBUT-2-ENYL DIPHOSPHATE REDUCTASE"/>
    <property type="match status" value="1"/>
</dbReference>
<dbReference type="GO" id="GO:0046872">
    <property type="term" value="F:metal ion binding"/>
    <property type="evidence" value="ECO:0007669"/>
    <property type="project" value="UniProtKB-KW"/>
</dbReference>
<feature type="binding site" evidence="5">
    <location>
        <position position="273"/>
    </location>
    <ligand>
        <name>(2E)-4-hydroxy-3-methylbut-2-enyl diphosphate</name>
        <dbReference type="ChEBI" id="CHEBI:128753"/>
    </ligand>
</feature>
<name>A0A0D6DW16_9LACT</name>
<dbReference type="CDD" id="cd13944">
    <property type="entry name" value="lytB_ispH"/>
    <property type="match status" value="1"/>
</dbReference>
<feature type="binding site" evidence="5">
    <location>
        <position position="81"/>
    </location>
    <ligand>
        <name>isopentenyl diphosphate</name>
        <dbReference type="ChEBI" id="CHEBI:128769"/>
    </ligand>
</feature>